<dbReference type="AlphaFoldDB" id="A0A6M3R5R7"/>
<evidence type="ECO:0000256" key="8">
    <source>
        <dbReference type="ARBA" id="ARBA00022989"/>
    </source>
</evidence>
<reference evidence="14" key="1">
    <citation type="submission" date="2019-12" db="EMBL/GenBank/DDBJ databases">
        <authorList>
            <person name="Cao S."/>
            <person name="Xu D."/>
            <person name="Jia Y."/>
            <person name="Guan J."/>
            <person name="Yu D."/>
            <person name="Zhang J."/>
        </authorList>
    </citation>
    <scope>NUCLEOTIDE SEQUENCE</scope>
</reference>
<dbReference type="GO" id="GO:0015078">
    <property type="term" value="F:proton transmembrane transporter activity"/>
    <property type="evidence" value="ECO:0007669"/>
    <property type="project" value="InterPro"/>
</dbReference>
<dbReference type="EMBL" id="MN807287">
    <property type="protein sequence ID" value="QJD07236.1"/>
    <property type="molecule type" value="Genomic_DNA"/>
</dbReference>
<evidence type="ECO:0000256" key="2">
    <source>
        <dbReference type="ARBA" id="ARBA00008892"/>
    </source>
</evidence>
<evidence type="ECO:0000256" key="13">
    <source>
        <dbReference type="SAM" id="Phobius"/>
    </source>
</evidence>
<dbReference type="GO" id="GO:0015986">
    <property type="term" value="P:proton motive force-driven ATP synthesis"/>
    <property type="evidence" value="ECO:0007669"/>
    <property type="project" value="InterPro"/>
</dbReference>
<evidence type="ECO:0000256" key="9">
    <source>
        <dbReference type="ARBA" id="ARBA00023065"/>
    </source>
</evidence>
<sequence length="53" mass="6355">MPQMAPLSWIILYFLFSFTLIIFSSLNFFNYKTNPLNSSSQKIFNTNSLNWKW</sequence>
<feature type="transmembrane region" description="Helical" evidence="13">
    <location>
        <begin position="6"/>
        <end position="29"/>
    </location>
</feature>
<gene>
    <name evidence="14" type="primary">ATP8</name>
</gene>
<evidence type="ECO:0000256" key="10">
    <source>
        <dbReference type="ARBA" id="ARBA00023128"/>
    </source>
</evidence>
<evidence type="ECO:0000313" key="14">
    <source>
        <dbReference type="EMBL" id="QJD07236.1"/>
    </source>
</evidence>
<evidence type="ECO:0000256" key="1">
    <source>
        <dbReference type="ARBA" id="ARBA00004304"/>
    </source>
</evidence>
<comment type="similarity">
    <text evidence="2 12">Belongs to the ATPase protein 8 family.</text>
</comment>
<keyword evidence="5 12" id="KW-0138">CF(0)</keyword>
<accession>A0A6M3R5R7</accession>
<dbReference type="GO" id="GO:0045259">
    <property type="term" value="C:proton-transporting ATP synthase complex"/>
    <property type="evidence" value="ECO:0007669"/>
    <property type="project" value="UniProtKB-KW"/>
</dbReference>
<evidence type="ECO:0000256" key="12">
    <source>
        <dbReference type="RuleBase" id="RU003661"/>
    </source>
</evidence>
<evidence type="ECO:0000256" key="11">
    <source>
        <dbReference type="ARBA" id="ARBA00023136"/>
    </source>
</evidence>
<evidence type="ECO:0000256" key="7">
    <source>
        <dbReference type="ARBA" id="ARBA00022781"/>
    </source>
</evidence>
<keyword evidence="9 12" id="KW-0406">Ion transport</keyword>
<dbReference type="Pfam" id="PF00895">
    <property type="entry name" value="ATP-synt_8"/>
    <property type="match status" value="1"/>
</dbReference>
<geneLocation type="mitochondrion" evidence="14"/>
<evidence type="ECO:0000256" key="6">
    <source>
        <dbReference type="ARBA" id="ARBA00022692"/>
    </source>
</evidence>
<comment type="subunit">
    <text evidence="3">F-type ATPases have 2 components, CF(1) - the catalytic core - and CF(0) - the membrane proton channel.</text>
</comment>
<keyword evidence="7 12" id="KW-0375">Hydrogen ion transport</keyword>
<comment type="subcellular location">
    <subcellularLocation>
        <location evidence="1 12">Mitochondrion membrane</location>
        <topology evidence="1 12">Single-pass membrane protein</topology>
    </subcellularLocation>
</comment>
<evidence type="ECO:0000256" key="5">
    <source>
        <dbReference type="ARBA" id="ARBA00022547"/>
    </source>
</evidence>
<proteinExistence type="inferred from homology"/>
<keyword evidence="11 13" id="KW-0472">Membrane</keyword>
<evidence type="ECO:0000256" key="4">
    <source>
        <dbReference type="ARBA" id="ARBA00022448"/>
    </source>
</evidence>
<evidence type="ECO:0000256" key="3">
    <source>
        <dbReference type="ARBA" id="ARBA00011291"/>
    </source>
</evidence>
<keyword evidence="8 13" id="KW-1133">Transmembrane helix</keyword>
<reference evidence="14" key="2">
    <citation type="journal article" date="2020" name="Mitochondrial DNA Part B Resour">
        <title>The complete mitochondrial genome of Choroterpides apiculata (Ephemeroptera: Leptophlebiidae) and its phylogenetic relationships.</title>
        <authorList>
            <person name="Cao S.-S."/>
            <person name="Xu X.-D."/>
            <person name="Jia Y.-Y."/>
            <person name="Guan J.-Y."/>
            <person name="Storey K.B."/>
            <person name="Yu D.-N."/>
            <person name="Zhang J.-Y."/>
        </authorList>
    </citation>
    <scope>NUCLEOTIDE SEQUENCE</scope>
</reference>
<name>A0A6M3R5R7_9DIPT</name>
<dbReference type="InterPro" id="IPR001421">
    <property type="entry name" value="ATP8_metazoa"/>
</dbReference>
<dbReference type="GO" id="GO:0031966">
    <property type="term" value="C:mitochondrial membrane"/>
    <property type="evidence" value="ECO:0007669"/>
    <property type="project" value="UniProtKB-SubCell"/>
</dbReference>
<keyword evidence="6 12" id="KW-0812">Transmembrane</keyword>
<protein>
    <recommendedName>
        <fullName evidence="12">ATP synthase complex subunit 8</fullName>
    </recommendedName>
</protein>
<keyword evidence="4 12" id="KW-0813">Transport</keyword>
<keyword evidence="10 12" id="KW-0496">Mitochondrion</keyword>
<organism evidence="14">
    <name type="scientific">Choroterpides apiculata</name>
    <name type="common">nomen nudum</name>
    <dbReference type="NCBI Taxonomy" id="2729127"/>
    <lineage>
        <taxon>Eukaryota</taxon>
        <taxon>Metazoa</taxon>
        <taxon>Ecdysozoa</taxon>
        <taxon>Arthropoda</taxon>
        <taxon>Hexapoda</taxon>
        <taxon>Insecta</taxon>
        <taxon>Pterygota</taxon>
        <taxon>Neoptera</taxon>
        <taxon>Endopterygota</taxon>
        <taxon>Diptera</taxon>
        <taxon>Nematocera</taxon>
        <taxon>Culicoidea</taxon>
        <taxon>Culicidae</taxon>
        <taxon>Culicinae</taxon>
        <taxon>Aedini</taxon>
        <taxon>Ochlerotatus</taxon>
    </lineage>
</organism>